<dbReference type="InterPro" id="IPR001584">
    <property type="entry name" value="Integrase_cat-core"/>
</dbReference>
<evidence type="ECO:0000313" key="3">
    <source>
        <dbReference type="EMBL" id="QGZ29157.1"/>
    </source>
</evidence>
<dbReference type="PROSITE" id="PS50994">
    <property type="entry name" value="INTEGRASE"/>
    <property type="match status" value="1"/>
</dbReference>
<dbReference type="AlphaFoldDB" id="A0A6I6LJY6"/>
<gene>
    <name evidence="3" type="ORF">GQA94_03405</name>
</gene>
<feature type="domain" description="Integrase catalytic" evidence="2">
    <location>
        <begin position="288"/>
        <end position="506"/>
    </location>
</feature>
<dbReference type="Pfam" id="PF09299">
    <property type="entry name" value="Mu-transpos_C"/>
    <property type="match status" value="1"/>
</dbReference>
<sequence length="726" mass="82366">MPYLNINDAIEPATETAELPQLARVLWLDAITDQIVLFNITETPKKPWVTRLSELTSLLDNGDIKTVAIVPSPFMLRIEEDLSEKEKAFRDKNWLRIQDLIETEIPGEIFQPGAMGRLIANQAQKCKIPKKTVYRLLYRYWMNGQVRNALLPNRFNSGGPGKPKQYRDGKKPGRKAHFQGEEVDTQSKILTEADKSCIRVGFSLFATGKVGTIADAYIKMLRRFYTSKTLPGGSVELPLLPQKDLPTARQFAYWGHKAYDDITVLRGRSGERNWQKDHRPLTGTVRDGLRGPCHLFEIDATVADIYLVSRYNRDWVIGRPVVYVIIDTFSGMIAGVYVGLEGPSWNGARQALFNAFTPKKSFCADTGVEISADEWPCHHLPHEIFADRGEMLGQAAEGLASGLRINLGIAPPYRPDWKAIVESSFKVLNVTTQIHWIPGAVRKRNKERGDRDYRLDATLNLAEFTKIIVQGILYYNKHNRQPDRLSKEMIADQVEPTPIGIWNWALRNARIDENVQADELIYLHLLPRDRGSIQKGGIKFKGMFYVCDWAVEQNWFARARHRGVSSILCWYDPNSTEHIWIQNDQSNFLRCDLRKSEDRYHGYRFDEVIDMLAIIKEESPESKYTKLVSKVSLDAQISGVVNAAKKDKSLTTDVSTKSEKLGNIRSNRANERLQERMESLAPDDLRIPVPPQSDAITSVGVAENYAGARSAEVIDLLSRLRPGAKK</sequence>
<organism evidence="3 4">
    <name type="scientific">Stutzerimonas stutzeri</name>
    <name type="common">Pseudomonas stutzeri</name>
    <dbReference type="NCBI Taxonomy" id="316"/>
    <lineage>
        <taxon>Bacteria</taxon>
        <taxon>Pseudomonadati</taxon>
        <taxon>Pseudomonadota</taxon>
        <taxon>Gammaproteobacteria</taxon>
        <taxon>Pseudomonadales</taxon>
        <taxon>Pseudomonadaceae</taxon>
        <taxon>Stutzerimonas</taxon>
    </lineage>
</organism>
<evidence type="ECO:0000313" key="4">
    <source>
        <dbReference type="Proteomes" id="UP000438983"/>
    </source>
</evidence>
<dbReference type="OrthoDB" id="501284at2"/>
<evidence type="ECO:0000259" key="2">
    <source>
        <dbReference type="PROSITE" id="PS50994"/>
    </source>
</evidence>
<dbReference type="EMBL" id="CP046902">
    <property type="protein sequence ID" value="QGZ29157.1"/>
    <property type="molecule type" value="Genomic_DNA"/>
</dbReference>
<dbReference type="InterPro" id="IPR012337">
    <property type="entry name" value="RNaseH-like_sf"/>
</dbReference>
<proteinExistence type="predicted"/>
<feature type="region of interest" description="Disordered" evidence="1">
    <location>
        <begin position="153"/>
        <end position="179"/>
    </location>
</feature>
<dbReference type="GO" id="GO:0015074">
    <property type="term" value="P:DNA integration"/>
    <property type="evidence" value="ECO:0007669"/>
    <property type="project" value="InterPro"/>
</dbReference>
<dbReference type="SUPFAM" id="SSF53098">
    <property type="entry name" value="Ribonuclease H-like"/>
    <property type="match status" value="1"/>
</dbReference>
<accession>A0A6I6LJY6</accession>
<dbReference type="Proteomes" id="UP000438983">
    <property type="component" value="Chromosome"/>
</dbReference>
<name>A0A6I6LJY6_STUST</name>
<reference evidence="3 4" key="1">
    <citation type="submission" date="2019-12" db="EMBL/GenBank/DDBJ databases">
        <title>Complete genome sequence of Pseudomonas stutzeri.</title>
        <authorList>
            <person name="Lim S.R."/>
            <person name="Kim J.H."/>
        </authorList>
    </citation>
    <scope>NUCLEOTIDE SEQUENCE [LARGE SCALE GENOMIC DNA]</scope>
    <source>
        <strain evidence="3 4">PM101005</strain>
    </source>
</reference>
<dbReference type="InterPro" id="IPR036397">
    <property type="entry name" value="RNaseH_sf"/>
</dbReference>
<dbReference type="Gene3D" id="3.30.420.10">
    <property type="entry name" value="Ribonuclease H-like superfamily/Ribonuclease H"/>
    <property type="match status" value="1"/>
</dbReference>
<dbReference type="GO" id="GO:0003676">
    <property type="term" value="F:nucleic acid binding"/>
    <property type="evidence" value="ECO:0007669"/>
    <property type="project" value="InterPro"/>
</dbReference>
<dbReference type="RefSeq" id="WP_158186744.1">
    <property type="nucleotide sequence ID" value="NZ_CP046902.1"/>
</dbReference>
<protein>
    <submittedName>
        <fullName evidence="3">DDE-type integrase/transposase/recombinase</fullName>
    </submittedName>
</protein>
<dbReference type="InterPro" id="IPR015378">
    <property type="entry name" value="Transposase-like_Mu_C"/>
</dbReference>
<evidence type="ECO:0000256" key="1">
    <source>
        <dbReference type="SAM" id="MobiDB-lite"/>
    </source>
</evidence>